<evidence type="ECO:0000256" key="1">
    <source>
        <dbReference type="ARBA" id="ARBA00022729"/>
    </source>
</evidence>
<dbReference type="PANTHER" id="PTHR39767">
    <property type="entry name" value="CALCIUM/CALMODULIN-BINDING MEMBRANE PROTEIN PCM4-RELATED"/>
    <property type="match status" value="1"/>
</dbReference>
<feature type="transmembrane region" description="Helical" evidence="4">
    <location>
        <begin position="1111"/>
        <end position="1133"/>
    </location>
</feature>
<evidence type="ECO:0000256" key="3">
    <source>
        <dbReference type="ARBA" id="ARBA00023157"/>
    </source>
</evidence>
<dbReference type="InterPro" id="IPR006212">
    <property type="entry name" value="Furin_repeat"/>
</dbReference>
<keyword evidence="4" id="KW-1133">Transmembrane helix</keyword>
<dbReference type="InterPro" id="IPR011936">
    <property type="entry name" value="Myxo_disulph_rpt"/>
</dbReference>
<keyword evidence="4" id="KW-0472">Membrane</keyword>
<feature type="transmembrane region" description="Helical" evidence="4">
    <location>
        <begin position="1070"/>
        <end position="1091"/>
    </location>
</feature>
<evidence type="ECO:0000256" key="4">
    <source>
        <dbReference type="SAM" id="Phobius"/>
    </source>
</evidence>
<keyword evidence="4" id="KW-0812">Transmembrane</keyword>
<protein>
    <submittedName>
        <fullName evidence="5">Uncharacterized protein</fullName>
    </submittedName>
</protein>
<name>A0A8S1NTR7_9CILI</name>
<sequence length="1291" mass="151466">MIKQFFYFKCFKVLVEALYIQHFVTSQISNNEGWKIQNPYNGATVLLTNCAGNIIFGGYQVFGCFSTARTELMKYFILPPHYNLRIDIRHWKIDDWLATQNFNIIADQQSQSWRYTANTGPNLCGGSGADQNSPIHLSNRQHTLNSVIARFFSDCNNNNFWGITDFELTVLECYSGCQFCLDSTVDCTMWILWKSHFDLQNLNNGFEGWIKNSFPVFQYITNNYFQIKMLGINQGESAINNFILPDHRSFIIQFRVEYLSNLPQTFRIYLNDEQQLEFISNSRKYVDYRSDIINDSRNQIKLEIRSINGRIAIRELSIILRGPINLISCIDNNLEPFDGCFAKQESCQQGCIFCVKGECLMCDTQWIYNELNNNCEPLCGDKYIIANEQCDDGNDFPFDGCHQCQFSCPLNCQNCIFGQCQVCITGYYYFNGICNQIYQNFFEETVLIQNNNLKGNQISSTYYGDINLKQIAIYYYERSILINEFEMFQFQCKPFCEVCVYGKCMKCLDNYLLLKNQCISRITKGIFLFEDGIHTSTNEIGCYKCHESCQIQCLQCLNSYCILCKDGWQLFNGYCVQICGDNQVAIISQEQCDSNLDDCLNCNIVCPQNCQYCQNTKECLVCNESYIVIEHECQLTCNKECKICDKSTCLDDYSNQDINIDEIQNSICGDGIEQQQELCDDGNNIQFDGCFNCQYSCPLNCLNCLDGICFKCEQQFQLIDHQCYEQYCGNGIKYQDEQCDDGNIIDADGCSSNCQIEVHYKCHENYYGQSECQYYKSPYMMLKLLNQTFNKYYIQISFSQEIYFNDNYVLESLFNINIDNIKNEDYAIKLESNYQPTINQILNYQFILEITLFISTNTTQSNILLVNEALNQNDMKLINPFQKIILKEYIQMTQADFDKTRKLTQYQQVMITTQGIMSVISIISGNFQMLVEILDNLQYISYLKYININYPENLYLFFESTNIISINPILEYFTIRENFEIYLYQDYIQSQYKLKYYSLNAHLITNLQFFFIQVFTVFVLAILLKTICYIFLKLCDKKRTQKFISFKFESLTQKILFKIQSFIYNIFHQIFIFACQFNLNGVQNILLANAWDLLFKTFLYLTSQSGNDKVSIIQAILSYLLLASLGYTLIILLKHSFLKKKQRLNNRYKVLYLIKQFFFCYYLICFQKDQFIQLVMLITTNLIYLIVLIKVEFNLQTLEKIQIIIQEISIIAFTFTSMFYLLDYNYLIDAQNQITLGFSQIYFLISGLLWIFIKYIILIYQRIKQNCLQRMKKQKLKNLRKATHLIFEVVS</sequence>
<keyword evidence="2" id="KW-0677">Repeat</keyword>
<dbReference type="PANTHER" id="PTHR39767:SF2">
    <property type="entry name" value="CHROMOSOME UNDETERMINED SCAFFOLD_1, WHOLE GENOME SHOTGUN SEQUENCE"/>
    <property type="match status" value="1"/>
</dbReference>
<reference evidence="5" key="1">
    <citation type="submission" date="2021-01" db="EMBL/GenBank/DDBJ databases">
        <authorList>
            <consortium name="Genoscope - CEA"/>
            <person name="William W."/>
        </authorList>
    </citation>
    <scope>NUCLEOTIDE SEQUENCE</scope>
</reference>
<feature type="transmembrane region" description="Helical" evidence="4">
    <location>
        <begin position="1241"/>
        <end position="1263"/>
    </location>
</feature>
<evidence type="ECO:0000256" key="2">
    <source>
        <dbReference type="ARBA" id="ARBA00022737"/>
    </source>
</evidence>
<dbReference type="Pfam" id="PF13948">
    <property type="entry name" value="DUF4215"/>
    <property type="match status" value="3"/>
</dbReference>
<comment type="caution">
    <text evidence="5">The sequence shown here is derived from an EMBL/GenBank/DDBJ whole genome shotgun (WGS) entry which is preliminary data.</text>
</comment>
<evidence type="ECO:0000313" key="5">
    <source>
        <dbReference type="EMBL" id="CAD8095110.1"/>
    </source>
</evidence>
<dbReference type="EMBL" id="CAJJDN010000064">
    <property type="protein sequence ID" value="CAD8095110.1"/>
    <property type="molecule type" value="Genomic_DNA"/>
</dbReference>
<feature type="transmembrane region" description="Helical" evidence="4">
    <location>
        <begin position="1009"/>
        <end position="1032"/>
    </location>
</feature>
<keyword evidence="6" id="KW-1185">Reference proteome</keyword>
<dbReference type="NCBIfam" id="TIGR02232">
    <property type="entry name" value="myxo_disulf_rpt"/>
    <property type="match status" value="3"/>
</dbReference>
<evidence type="ECO:0000313" key="6">
    <source>
        <dbReference type="Proteomes" id="UP000692954"/>
    </source>
</evidence>
<feature type="transmembrane region" description="Helical" evidence="4">
    <location>
        <begin position="1145"/>
        <end position="1164"/>
    </location>
</feature>
<gene>
    <name evidence="5" type="ORF">PSON_ATCC_30995.1.T0640008</name>
</gene>
<dbReference type="Proteomes" id="UP000692954">
    <property type="component" value="Unassembled WGS sequence"/>
</dbReference>
<dbReference type="CDD" id="cd00064">
    <property type="entry name" value="FU"/>
    <property type="match status" value="1"/>
</dbReference>
<keyword evidence="1" id="KW-0732">Signal</keyword>
<accession>A0A8S1NTR7</accession>
<organism evidence="5 6">
    <name type="scientific">Paramecium sonneborni</name>
    <dbReference type="NCBI Taxonomy" id="65129"/>
    <lineage>
        <taxon>Eukaryota</taxon>
        <taxon>Sar</taxon>
        <taxon>Alveolata</taxon>
        <taxon>Ciliophora</taxon>
        <taxon>Intramacronucleata</taxon>
        <taxon>Oligohymenophorea</taxon>
        <taxon>Peniculida</taxon>
        <taxon>Parameciidae</taxon>
        <taxon>Paramecium</taxon>
    </lineage>
</organism>
<feature type="transmembrane region" description="Helical" evidence="4">
    <location>
        <begin position="1170"/>
        <end position="1189"/>
    </location>
</feature>
<keyword evidence="3" id="KW-1015">Disulfide bond</keyword>
<feature type="transmembrane region" description="Helical" evidence="4">
    <location>
        <begin position="1201"/>
        <end position="1221"/>
    </location>
</feature>
<dbReference type="OrthoDB" id="409374at2759"/>
<proteinExistence type="predicted"/>